<dbReference type="UniPathway" id="UPA00281"/>
<comment type="pathway">
    <text evidence="1 6">Carbohydrate biosynthesis; dTDP-L-rhamnose biosynthesis.</text>
</comment>
<gene>
    <name evidence="8" type="ORF">AZ468_12890</name>
</gene>
<evidence type="ECO:0000256" key="5">
    <source>
        <dbReference type="ARBA" id="ARBA00048200"/>
    </source>
</evidence>
<dbReference type="AlphaFoldDB" id="A0A178JAF2"/>
<dbReference type="PANTHER" id="PTHR10491:SF4">
    <property type="entry name" value="METHIONINE ADENOSYLTRANSFERASE 2 SUBUNIT BETA"/>
    <property type="match status" value="1"/>
</dbReference>
<dbReference type="GO" id="GO:0019305">
    <property type="term" value="P:dTDP-rhamnose biosynthetic process"/>
    <property type="evidence" value="ECO:0007669"/>
    <property type="project" value="UniProtKB-UniPathway"/>
</dbReference>
<dbReference type="GO" id="GO:0009243">
    <property type="term" value="P:O antigen biosynthetic process"/>
    <property type="evidence" value="ECO:0007669"/>
    <property type="project" value="UniProtKB-UniPathway"/>
</dbReference>
<dbReference type="NCBIfam" id="TIGR01214">
    <property type="entry name" value="rmlD"/>
    <property type="match status" value="1"/>
</dbReference>
<feature type="domain" description="RmlD-like substrate binding" evidence="7">
    <location>
        <begin position="2"/>
        <end position="290"/>
    </location>
</feature>
<dbReference type="GO" id="GO:0005829">
    <property type="term" value="C:cytosol"/>
    <property type="evidence" value="ECO:0007669"/>
    <property type="project" value="TreeGrafter"/>
</dbReference>
<dbReference type="Gene3D" id="3.90.25.10">
    <property type="entry name" value="UDP-galactose 4-epimerase, domain 1"/>
    <property type="match status" value="1"/>
</dbReference>
<protein>
    <recommendedName>
        <fullName evidence="4 6">dTDP-4-dehydrorhamnose reductase</fullName>
        <ecNumber evidence="3 6">1.1.1.133</ecNumber>
    </recommendedName>
</protein>
<evidence type="ECO:0000259" key="7">
    <source>
        <dbReference type="Pfam" id="PF04321"/>
    </source>
</evidence>
<dbReference type="Gene3D" id="3.40.50.720">
    <property type="entry name" value="NAD(P)-binding Rossmann-like Domain"/>
    <property type="match status" value="1"/>
</dbReference>
<dbReference type="Proteomes" id="UP000094761">
    <property type="component" value="Unassembled WGS sequence"/>
</dbReference>
<comment type="function">
    <text evidence="6">Catalyzes the reduction of dTDP-6-deoxy-L-lyxo-4-hexulose to yield dTDP-L-rhamnose.</text>
</comment>
<evidence type="ECO:0000256" key="4">
    <source>
        <dbReference type="ARBA" id="ARBA00017099"/>
    </source>
</evidence>
<dbReference type="CDD" id="cd05254">
    <property type="entry name" value="dTDP_HR_like_SDR_e"/>
    <property type="match status" value="1"/>
</dbReference>
<keyword evidence="6" id="KW-0560">Oxidoreductase</keyword>
<dbReference type="InterPro" id="IPR005913">
    <property type="entry name" value="dTDP_dehydrorham_reduct"/>
</dbReference>
<evidence type="ECO:0000256" key="1">
    <source>
        <dbReference type="ARBA" id="ARBA00004781"/>
    </source>
</evidence>
<evidence type="ECO:0000256" key="6">
    <source>
        <dbReference type="RuleBase" id="RU364082"/>
    </source>
</evidence>
<comment type="similarity">
    <text evidence="2 6">Belongs to the dTDP-4-dehydrorhamnose reductase family.</text>
</comment>
<dbReference type="GO" id="GO:0008831">
    <property type="term" value="F:dTDP-4-dehydrorhamnose reductase activity"/>
    <property type="evidence" value="ECO:0007669"/>
    <property type="project" value="UniProtKB-EC"/>
</dbReference>
<dbReference type="UniPathway" id="UPA00124"/>
<dbReference type="SUPFAM" id="SSF51735">
    <property type="entry name" value="NAD(P)-binding Rossmann-fold domains"/>
    <property type="match status" value="1"/>
</dbReference>
<sequence length="294" mass="32396">MMKILVTGSNGQVGQSLVKQLNNEADITFLALDKENLDITNKEAVEKVVQEFSPDVIVNTAAYTAVDKAESEPEIADLINHIGPYNLAIAANIYDATLIHISTDYVFSGESMRPYDEKDTTAPRSIYGKSKLAGEAAIANACPHHIILRTAWVFGEYGNNFVKTMLRLAKTRDCLGVVDDQLGGPTYAGDIAKALIVIAKKVVSNEPTWFGTYHYSGLPHVSWCEFATDIFKQAYQQELIARIPTVDAISTDEFPTPARRPANSCLNTSLVENKFNLQASDWKQALKDLTAYVE</sequence>
<dbReference type="PANTHER" id="PTHR10491">
    <property type="entry name" value="DTDP-4-DEHYDRORHAMNOSE REDUCTASE"/>
    <property type="match status" value="1"/>
</dbReference>
<dbReference type="EMBL" id="LUAX01000004">
    <property type="protein sequence ID" value="OAM98881.1"/>
    <property type="molecule type" value="Genomic_DNA"/>
</dbReference>
<evidence type="ECO:0000313" key="9">
    <source>
        <dbReference type="Proteomes" id="UP000094761"/>
    </source>
</evidence>
<evidence type="ECO:0000313" key="8">
    <source>
        <dbReference type="EMBL" id="OAM98881.1"/>
    </source>
</evidence>
<proteinExistence type="inferred from homology"/>
<comment type="catalytic activity">
    <reaction evidence="5 6">
        <text>dTDP-beta-L-rhamnose + NADP(+) = dTDP-4-dehydro-beta-L-rhamnose + NADPH + H(+)</text>
        <dbReference type="Rhea" id="RHEA:21796"/>
        <dbReference type="ChEBI" id="CHEBI:15378"/>
        <dbReference type="ChEBI" id="CHEBI:57510"/>
        <dbReference type="ChEBI" id="CHEBI:57783"/>
        <dbReference type="ChEBI" id="CHEBI:58349"/>
        <dbReference type="ChEBI" id="CHEBI:62830"/>
        <dbReference type="EC" id="1.1.1.133"/>
    </reaction>
</comment>
<evidence type="ECO:0000256" key="3">
    <source>
        <dbReference type="ARBA" id="ARBA00012929"/>
    </source>
</evidence>
<comment type="cofactor">
    <cofactor evidence="6">
        <name>Mg(2+)</name>
        <dbReference type="ChEBI" id="CHEBI:18420"/>
    </cofactor>
    <text evidence="6">Binds 1 Mg(2+) ion per monomer.</text>
</comment>
<dbReference type="InterPro" id="IPR029903">
    <property type="entry name" value="RmlD-like-bd"/>
</dbReference>
<dbReference type="FunFam" id="3.40.50.720:FF:000159">
    <property type="entry name" value="dTDP-4-dehydrorhamnose reductase"/>
    <property type="match status" value="1"/>
</dbReference>
<reference evidence="8 9" key="1">
    <citation type="submission" date="2016-03" db="EMBL/GenBank/DDBJ databases">
        <title>Draft genome sequence of the Vibrio tubiashii subs. europaeus.</title>
        <authorList>
            <person name="Spinard E."/>
            <person name="Dubert J."/>
            <person name="Nelson D.R."/>
            <person name="Barja J.L."/>
        </authorList>
    </citation>
    <scope>NUCLEOTIDE SEQUENCE [LARGE SCALE GENOMIC DNA]</scope>
    <source>
        <strain evidence="9">PP-638</strain>
    </source>
</reference>
<dbReference type="OrthoDB" id="9803892at2"/>
<dbReference type="Pfam" id="PF04321">
    <property type="entry name" value="RmlD_sub_bind"/>
    <property type="match status" value="1"/>
</dbReference>
<name>A0A178JAF2_9VIBR</name>
<organism evidence="8 9">
    <name type="scientific">Vibrio europaeus</name>
    <dbReference type="NCBI Taxonomy" id="300876"/>
    <lineage>
        <taxon>Bacteria</taxon>
        <taxon>Pseudomonadati</taxon>
        <taxon>Pseudomonadota</taxon>
        <taxon>Gammaproteobacteria</taxon>
        <taxon>Vibrionales</taxon>
        <taxon>Vibrionaceae</taxon>
        <taxon>Vibrio</taxon>
        <taxon>Vibrio oreintalis group</taxon>
    </lineage>
</organism>
<accession>A0A178JAF2</accession>
<dbReference type="InterPro" id="IPR036291">
    <property type="entry name" value="NAD(P)-bd_dom_sf"/>
</dbReference>
<dbReference type="EC" id="1.1.1.133" evidence="3 6"/>
<keyword evidence="6" id="KW-0521">NADP</keyword>
<evidence type="ECO:0000256" key="2">
    <source>
        <dbReference type="ARBA" id="ARBA00010944"/>
    </source>
</evidence>
<comment type="caution">
    <text evidence="8">The sequence shown here is derived from an EMBL/GenBank/DDBJ whole genome shotgun (WGS) entry which is preliminary data.</text>
</comment>